<dbReference type="GO" id="GO:0010508">
    <property type="term" value="P:positive regulation of autophagy"/>
    <property type="evidence" value="ECO:0007669"/>
    <property type="project" value="TreeGrafter"/>
</dbReference>
<dbReference type="PROSITE" id="PS00107">
    <property type="entry name" value="PROTEIN_KINASE_ATP"/>
    <property type="match status" value="1"/>
</dbReference>
<proteinExistence type="predicted"/>
<dbReference type="Proteomes" id="UP000492821">
    <property type="component" value="Unassembled WGS sequence"/>
</dbReference>
<dbReference type="InterPro" id="IPR011009">
    <property type="entry name" value="Kinase-like_dom_sf"/>
</dbReference>
<dbReference type="InterPro" id="IPR017184">
    <property type="entry name" value="Ser/Thr_kinase_Unc51"/>
</dbReference>
<feature type="binding site" evidence="5">
    <location>
        <position position="48"/>
    </location>
    <ligand>
        <name>ATP</name>
        <dbReference type="ChEBI" id="CHEBI:30616"/>
    </ligand>
</feature>
<sequence length="886" mass="97609">MAGGKPEQIDEYYYYKEDLIGHGAFAIVYKGIDTRKNTNVAIKAIAKKNIAKAKNLLTKEIRILKELSTLKHENLVSLLKCVETASHVFLVMEFCNGGDLADYLQMKTTLSESTIQHFFMQIAHALKAMHAKGIVHRDLKPQNILLCRPPGEKNPSASDLVVKLADFGFARFLNDGVMAGTLCGSPMYMAPEVIMSKQYDAKADLWSIGTIIFQCLTGKAPFVEKTPQALKLFYERNKDPFPKIPDSCSEPLRDLLIRLLKRNAKDRIEFDDFFIHPFLVSPLPTPKATRRIDSHYTSSPRASVVPSSVPASTAYGYGTPQPSRGRTTTETRNSPRPSSLQRNYSNVERAASVRGTAYGAGQGTVAAGATNAPQKPMMSDSSEFTFLPPLDKRGQTRQQQQHIQYSNGTQHSIENPVKQVQVHASHVRAVPVPSQRTNYTIMEQRRNSSKSPVSPHRHPSEPAVYMPNIENISVPDTKFIVRDPPPSATNASLSAKNRRYTATDLSACTKEEPESRTASPAGPVSPTIPKSATSTTPLFDKTDPKLNPPVDNIQFLSTSPSRTSAAATVKILSPMPAKLPTFSSDEEDEGDDFGGNGGNLRMHLNPLNFTLSKCHFAESSSSQMMESASGNETGTTTSSGVYSAAVRAKSQNDRNGPSQDSPSKPVFGIDPPAELDPETLLEGDHHRILSKLQFIAEFIETLVSVADNIANPIAMVVEGSRRSNDTSDVYRRSEQIVLYVRAMYILTSALNFSEQQIGSRNLHPSPKVKHVLNQLNDKYHYCLTRSQELASLGIAGGSPTTSVVSAERIMYRHALDLCQSAALDELFGNPHLCPKRYQTAYMMLHTLSEQVQNEQDRSILARYKSAVEKRLRILEGKGLVTAVANN</sequence>
<organism evidence="8 9">
    <name type="scientific">Panagrellus redivivus</name>
    <name type="common">Microworm</name>
    <dbReference type="NCBI Taxonomy" id="6233"/>
    <lineage>
        <taxon>Eukaryota</taxon>
        <taxon>Metazoa</taxon>
        <taxon>Ecdysozoa</taxon>
        <taxon>Nematoda</taxon>
        <taxon>Chromadorea</taxon>
        <taxon>Rhabditida</taxon>
        <taxon>Tylenchina</taxon>
        <taxon>Panagrolaimomorpha</taxon>
        <taxon>Panagrolaimoidea</taxon>
        <taxon>Panagrolaimidae</taxon>
        <taxon>Panagrellus</taxon>
    </lineage>
</organism>
<evidence type="ECO:0000256" key="6">
    <source>
        <dbReference type="SAM" id="MobiDB-lite"/>
    </source>
</evidence>
<name>A0A7E4W7R2_PANRE</name>
<dbReference type="InterPro" id="IPR017441">
    <property type="entry name" value="Protein_kinase_ATP_BS"/>
</dbReference>
<keyword evidence="8" id="KW-1185">Reference proteome</keyword>
<feature type="region of interest" description="Disordered" evidence="6">
    <location>
        <begin position="577"/>
        <end position="599"/>
    </location>
</feature>
<feature type="compositionally biased region" description="Polar residues" evidence="6">
    <location>
        <begin position="320"/>
        <end position="345"/>
    </location>
</feature>
<evidence type="ECO:0000256" key="2">
    <source>
        <dbReference type="ARBA" id="ARBA00022741"/>
    </source>
</evidence>
<dbReference type="GO" id="GO:0034045">
    <property type="term" value="C:phagophore assembly site membrane"/>
    <property type="evidence" value="ECO:0007669"/>
    <property type="project" value="TreeGrafter"/>
</dbReference>
<feature type="domain" description="Protein kinase" evidence="7">
    <location>
        <begin position="14"/>
        <end position="279"/>
    </location>
</feature>
<dbReference type="SUPFAM" id="SSF56112">
    <property type="entry name" value="Protein kinase-like (PK-like)"/>
    <property type="match status" value="1"/>
</dbReference>
<reference evidence="9" key="2">
    <citation type="submission" date="2020-10" db="UniProtKB">
        <authorList>
            <consortium name="WormBaseParasite"/>
        </authorList>
    </citation>
    <scope>IDENTIFICATION</scope>
</reference>
<protein>
    <submittedName>
        <fullName evidence="9">Non-specific serine/threonine protein kinase</fullName>
    </submittedName>
</protein>
<dbReference type="InterPro" id="IPR048941">
    <property type="entry name" value="ATG1-like_MIT2"/>
</dbReference>
<dbReference type="Gene3D" id="1.10.510.10">
    <property type="entry name" value="Transferase(Phosphotransferase) domain 1"/>
    <property type="match status" value="1"/>
</dbReference>
<dbReference type="InterPro" id="IPR045269">
    <property type="entry name" value="Atg1-like"/>
</dbReference>
<dbReference type="GO" id="GO:0005524">
    <property type="term" value="F:ATP binding"/>
    <property type="evidence" value="ECO:0007669"/>
    <property type="project" value="UniProtKB-UniRule"/>
</dbReference>
<keyword evidence="4 5" id="KW-0067">ATP-binding</keyword>
<dbReference type="PANTHER" id="PTHR24348:SF22">
    <property type="entry name" value="NON-SPECIFIC SERINE_THREONINE PROTEIN KINASE"/>
    <property type="match status" value="1"/>
</dbReference>
<feature type="region of interest" description="Disordered" evidence="6">
    <location>
        <begin position="443"/>
        <end position="463"/>
    </location>
</feature>
<evidence type="ECO:0000259" key="7">
    <source>
        <dbReference type="PROSITE" id="PS50011"/>
    </source>
</evidence>
<evidence type="ECO:0000256" key="1">
    <source>
        <dbReference type="ARBA" id="ARBA00022679"/>
    </source>
</evidence>
<dbReference type="GO" id="GO:0005829">
    <property type="term" value="C:cytosol"/>
    <property type="evidence" value="ECO:0007669"/>
    <property type="project" value="TreeGrafter"/>
</dbReference>
<dbReference type="WBParaSite" id="Pan_g8044.t2">
    <property type="protein sequence ID" value="Pan_g8044.t2"/>
    <property type="gene ID" value="Pan_g8044"/>
</dbReference>
<accession>A0A7E4W7R2</accession>
<dbReference type="AlphaFoldDB" id="A0A7E4W7R2"/>
<feature type="region of interest" description="Disordered" evidence="6">
    <location>
        <begin position="367"/>
        <end position="412"/>
    </location>
</feature>
<dbReference type="SMART" id="SM00220">
    <property type="entry name" value="S_TKc"/>
    <property type="match status" value="1"/>
</dbReference>
<dbReference type="GO" id="GO:0048675">
    <property type="term" value="P:axon extension"/>
    <property type="evidence" value="ECO:0007669"/>
    <property type="project" value="TreeGrafter"/>
</dbReference>
<evidence type="ECO:0000313" key="9">
    <source>
        <dbReference type="WBParaSite" id="Pan_g8044.t2"/>
    </source>
</evidence>
<reference evidence="8" key="1">
    <citation type="journal article" date="2013" name="Genetics">
        <title>The draft genome and transcriptome of Panagrellus redivivus are shaped by the harsh demands of a free-living lifestyle.</title>
        <authorList>
            <person name="Srinivasan J."/>
            <person name="Dillman A.R."/>
            <person name="Macchietto M.G."/>
            <person name="Heikkinen L."/>
            <person name="Lakso M."/>
            <person name="Fracchia K.M."/>
            <person name="Antoshechkin I."/>
            <person name="Mortazavi A."/>
            <person name="Wong G."/>
            <person name="Sternberg P.W."/>
        </authorList>
    </citation>
    <scope>NUCLEOTIDE SEQUENCE [LARGE SCALE GENOMIC DNA]</scope>
    <source>
        <strain evidence="8">MT8872</strain>
    </source>
</reference>
<dbReference type="FunFam" id="1.10.510.10:FF:000493">
    <property type="entry name" value="serine/threonine-protein kinase unc-51 isoform X2"/>
    <property type="match status" value="1"/>
</dbReference>
<feature type="compositionally biased region" description="Low complexity" evidence="6">
    <location>
        <begin position="623"/>
        <end position="640"/>
    </location>
</feature>
<feature type="region of interest" description="Disordered" evidence="6">
    <location>
        <begin position="648"/>
        <end position="678"/>
    </location>
</feature>
<feature type="compositionally biased region" description="Polar residues" evidence="6">
    <location>
        <begin position="528"/>
        <end position="537"/>
    </location>
</feature>
<dbReference type="PANTHER" id="PTHR24348">
    <property type="entry name" value="SERINE/THREONINE-PROTEIN KINASE UNC-51-RELATED"/>
    <property type="match status" value="1"/>
</dbReference>
<feature type="region of interest" description="Disordered" evidence="6">
    <location>
        <begin position="623"/>
        <end position="642"/>
    </location>
</feature>
<keyword evidence="3" id="KW-0418">Kinase</keyword>
<dbReference type="PROSITE" id="PS00108">
    <property type="entry name" value="PROTEIN_KINASE_ST"/>
    <property type="match status" value="1"/>
</dbReference>
<evidence type="ECO:0000256" key="4">
    <source>
        <dbReference type="ARBA" id="ARBA00022840"/>
    </source>
</evidence>
<evidence type="ECO:0000256" key="5">
    <source>
        <dbReference type="PROSITE-ProRule" id="PRU10141"/>
    </source>
</evidence>
<dbReference type="Pfam" id="PF00069">
    <property type="entry name" value="Pkinase"/>
    <property type="match status" value="1"/>
</dbReference>
<dbReference type="InterPro" id="IPR008271">
    <property type="entry name" value="Ser/Thr_kinase_AS"/>
</dbReference>
<feature type="region of interest" description="Disordered" evidence="6">
    <location>
        <begin position="294"/>
        <end position="345"/>
    </location>
</feature>
<dbReference type="GO" id="GO:0042594">
    <property type="term" value="P:response to starvation"/>
    <property type="evidence" value="ECO:0007669"/>
    <property type="project" value="TreeGrafter"/>
</dbReference>
<dbReference type="Gene3D" id="3.30.200.20">
    <property type="entry name" value="Phosphorylase Kinase, domain 1"/>
    <property type="match status" value="1"/>
</dbReference>
<dbReference type="PROSITE" id="PS50011">
    <property type="entry name" value="PROTEIN_KINASE_DOM"/>
    <property type="match status" value="1"/>
</dbReference>
<dbReference type="InterPro" id="IPR000719">
    <property type="entry name" value="Prot_kinase_dom"/>
</dbReference>
<dbReference type="GO" id="GO:0004674">
    <property type="term" value="F:protein serine/threonine kinase activity"/>
    <property type="evidence" value="ECO:0007669"/>
    <property type="project" value="InterPro"/>
</dbReference>
<dbReference type="GO" id="GO:0000045">
    <property type="term" value="P:autophagosome assembly"/>
    <property type="evidence" value="ECO:0007669"/>
    <property type="project" value="TreeGrafter"/>
</dbReference>
<evidence type="ECO:0000256" key="3">
    <source>
        <dbReference type="ARBA" id="ARBA00022777"/>
    </source>
</evidence>
<dbReference type="Pfam" id="PF21127">
    <property type="entry name" value="ATG1-like_MIT2"/>
    <property type="match status" value="1"/>
</dbReference>
<evidence type="ECO:0000313" key="8">
    <source>
        <dbReference type="Proteomes" id="UP000492821"/>
    </source>
</evidence>
<dbReference type="GO" id="GO:0061709">
    <property type="term" value="P:reticulophagy"/>
    <property type="evidence" value="ECO:0007669"/>
    <property type="project" value="TreeGrafter"/>
</dbReference>
<dbReference type="PIRSF" id="PIRSF037369">
    <property type="entry name" value="Ser/Thr_PK_unc51"/>
    <property type="match status" value="1"/>
</dbReference>
<dbReference type="GO" id="GO:0000422">
    <property type="term" value="P:autophagy of mitochondrion"/>
    <property type="evidence" value="ECO:0007669"/>
    <property type="project" value="TreeGrafter"/>
</dbReference>
<dbReference type="GO" id="GO:0005776">
    <property type="term" value="C:autophagosome"/>
    <property type="evidence" value="ECO:0007669"/>
    <property type="project" value="TreeGrafter"/>
</dbReference>
<feature type="region of interest" description="Disordered" evidence="6">
    <location>
        <begin position="506"/>
        <end position="561"/>
    </location>
</feature>
<keyword evidence="1" id="KW-0808">Transferase</keyword>
<feature type="compositionally biased region" description="Low complexity" evidence="6">
    <location>
        <begin position="297"/>
        <end position="314"/>
    </location>
</feature>
<feature type="compositionally biased region" description="Polar residues" evidence="6">
    <location>
        <begin position="653"/>
        <end position="662"/>
    </location>
</feature>
<dbReference type="GO" id="GO:0034727">
    <property type="term" value="P:piecemeal microautophagy of the nucleus"/>
    <property type="evidence" value="ECO:0007669"/>
    <property type="project" value="TreeGrafter"/>
</dbReference>
<keyword evidence="2 5" id="KW-0547">Nucleotide-binding</keyword>